<evidence type="ECO:0000313" key="8">
    <source>
        <dbReference type="EMBL" id="TWG86435.1"/>
    </source>
</evidence>
<evidence type="ECO:0000256" key="5">
    <source>
        <dbReference type="ARBA" id="ARBA00048200"/>
    </source>
</evidence>
<evidence type="ECO:0000313" key="9">
    <source>
        <dbReference type="Proteomes" id="UP000318141"/>
    </source>
</evidence>
<keyword evidence="9" id="KW-1185">Reference proteome</keyword>
<name>A0A562BMB9_9BURK</name>
<proteinExistence type="inferred from homology"/>
<evidence type="ECO:0000256" key="4">
    <source>
        <dbReference type="ARBA" id="ARBA00017099"/>
    </source>
</evidence>
<dbReference type="Gene3D" id="3.40.50.720">
    <property type="entry name" value="NAD(P)-binding Rossmann-like Domain"/>
    <property type="match status" value="1"/>
</dbReference>
<dbReference type="UniPathway" id="UPA00124"/>
<dbReference type="NCBIfam" id="TIGR01214">
    <property type="entry name" value="rmlD"/>
    <property type="match status" value="1"/>
</dbReference>
<accession>A0A562BMB9</accession>
<feature type="domain" description="RmlD-like substrate binding" evidence="7">
    <location>
        <begin position="11"/>
        <end position="305"/>
    </location>
</feature>
<dbReference type="EC" id="1.1.1.133" evidence="3 6"/>
<dbReference type="GO" id="GO:0008831">
    <property type="term" value="F:dTDP-4-dehydrorhamnose reductase activity"/>
    <property type="evidence" value="ECO:0007669"/>
    <property type="project" value="UniProtKB-EC"/>
</dbReference>
<dbReference type="InterPro" id="IPR029903">
    <property type="entry name" value="RmlD-like-bd"/>
</dbReference>
<dbReference type="NCBIfam" id="NF007440">
    <property type="entry name" value="PRK09987.1"/>
    <property type="match status" value="1"/>
</dbReference>
<comment type="caution">
    <text evidence="8">The sequence shown here is derived from an EMBL/GenBank/DDBJ whole genome shotgun (WGS) entry which is preliminary data.</text>
</comment>
<gene>
    <name evidence="8" type="ORF">L602_002000000400</name>
</gene>
<comment type="function">
    <text evidence="6">Catalyzes the reduction of dTDP-6-deoxy-L-lyxo-4-hexulose to yield dTDP-L-rhamnose.</text>
</comment>
<evidence type="ECO:0000256" key="2">
    <source>
        <dbReference type="ARBA" id="ARBA00010944"/>
    </source>
</evidence>
<dbReference type="PANTHER" id="PTHR10491">
    <property type="entry name" value="DTDP-4-DEHYDRORHAMNOSE REDUCTASE"/>
    <property type="match status" value="1"/>
</dbReference>
<evidence type="ECO:0000256" key="3">
    <source>
        <dbReference type="ARBA" id="ARBA00012929"/>
    </source>
</evidence>
<dbReference type="CDD" id="cd05254">
    <property type="entry name" value="dTDP_HR_like_SDR_e"/>
    <property type="match status" value="1"/>
</dbReference>
<dbReference type="OrthoDB" id="9803892at2"/>
<comment type="cofactor">
    <cofactor evidence="6">
        <name>Mg(2+)</name>
        <dbReference type="ChEBI" id="CHEBI:18420"/>
    </cofactor>
    <text evidence="6">Binds 1 Mg(2+) ion per monomer.</text>
</comment>
<dbReference type="Pfam" id="PF04321">
    <property type="entry name" value="RmlD_sub_bind"/>
    <property type="match status" value="1"/>
</dbReference>
<dbReference type="GO" id="GO:0019305">
    <property type="term" value="P:dTDP-rhamnose biosynthetic process"/>
    <property type="evidence" value="ECO:0007669"/>
    <property type="project" value="UniProtKB-UniPathway"/>
</dbReference>
<reference evidence="8 9" key="1">
    <citation type="submission" date="2019-07" db="EMBL/GenBank/DDBJ databases">
        <title>Genome sequencing of lignin-degrading bacterial isolates.</title>
        <authorList>
            <person name="Gladden J."/>
        </authorList>
    </citation>
    <scope>NUCLEOTIDE SEQUENCE [LARGE SCALE GENOMIC DNA]</scope>
    <source>
        <strain evidence="8 9">J11</strain>
    </source>
</reference>
<dbReference type="PANTHER" id="PTHR10491:SF4">
    <property type="entry name" value="METHIONINE ADENOSYLTRANSFERASE 2 SUBUNIT BETA"/>
    <property type="match status" value="1"/>
</dbReference>
<sequence>MPPEADRVPTLLVTGSEGQVGFELRRSLAPLGRVVAVSRRECDLADAQAVQAMVVRVRPDVIVNAAAYTAVDRAESERELAFAVNGTAPGVLAREAAALGSLLIHYSTDYVFDGTKAGFYRETDAVNPRSVYGQSKLAGEQAVADAGGASLILRTSWVAGAYGRNFAKTMLRLARERDSLRVVADQWGAPTGAALIADITAQIIGRHWFGGAPDHSGFPGGLYHLAAAGETSWHGYAVEVLRQAERRGVALRVAPDAVQAIPSSEYVLPAPRPANSRLDTARLRTTFGLTLPDWRDTTGHLLDQILLSSHYA</sequence>
<protein>
    <recommendedName>
        <fullName evidence="4 6">dTDP-4-dehydrorhamnose reductase</fullName>
        <ecNumber evidence="3 6">1.1.1.133</ecNumber>
    </recommendedName>
</protein>
<dbReference type="Proteomes" id="UP000318141">
    <property type="component" value="Unassembled WGS sequence"/>
</dbReference>
<dbReference type="GO" id="GO:0005829">
    <property type="term" value="C:cytosol"/>
    <property type="evidence" value="ECO:0007669"/>
    <property type="project" value="TreeGrafter"/>
</dbReference>
<comment type="similarity">
    <text evidence="2 6">Belongs to the dTDP-4-dehydrorhamnose reductase family.</text>
</comment>
<dbReference type="EMBL" id="VLJN01000013">
    <property type="protein sequence ID" value="TWG86435.1"/>
    <property type="molecule type" value="Genomic_DNA"/>
</dbReference>
<keyword evidence="6" id="KW-0521">NADP</keyword>
<organism evidence="8 9">
    <name type="scientific">Cupriavidus gilardii J11</name>
    <dbReference type="NCBI Taxonomy" id="936133"/>
    <lineage>
        <taxon>Bacteria</taxon>
        <taxon>Pseudomonadati</taxon>
        <taxon>Pseudomonadota</taxon>
        <taxon>Betaproteobacteria</taxon>
        <taxon>Burkholderiales</taxon>
        <taxon>Burkholderiaceae</taxon>
        <taxon>Cupriavidus</taxon>
    </lineage>
</organism>
<comment type="pathway">
    <text evidence="1 6">Carbohydrate biosynthesis; dTDP-L-rhamnose biosynthesis.</text>
</comment>
<dbReference type="Gene3D" id="3.90.25.10">
    <property type="entry name" value="UDP-galactose 4-epimerase, domain 1"/>
    <property type="match status" value="1"/>
</dbReference>
<evidence type="ECO:0000259" key="7">
    <source>
        <dbReference type="Pfam" id="PF04321"/>
    </source>
</evidence>
<dbReference type="InterPro" id="IPR005913">
    <property type="entry name" value="dTDP_dehydrorham_reduct"/>
</dbReference>
<dbReference type="AlphaFoldDB" id="A0A562BMB9"/>
<evidence type="ECO:0000256" key="1">
    <source>
        <dbReference type="ARBA" id="ARBA00004781"/>
    </source>
</evidence>
<dbReference type="InterPro" id="IPR036291">
    <property type="entry name" value="NAD(P)-bd_dom_sf"/>
</dbReference>
<dbReference type="SUPFAM" id="SSF51735">
    <property type="entry name" value="NAD(P)-binding Rossmann-fold domains"/>
    <property type="match status" value="1"/>
</dbReference>
<evidence type="ECO:0000256" key="6">
    <source>
        <dbReference type="RuleBase" id="RU364082"/>
    </source>
</evidence>
<comment type="catalytic activity">
    <reaction evidence="5 6">
        <text>dTDP-beta-L-rhamnose + NADP(+) = dTDP-4-dehydro-beta-L-rhamnose + NADPH + H(+)</text>
        <dbReference type="Rhea" id="RHEA:21796"/>
        <dbReference type="ChEBI" id="CHEBI:15378"/>
        <dbReference type="ChEBI" id="CHEBI:57510"/>
        <dbReference type="ChEBI" id="CHEBI:57783"/>
        <dbReference type="ChEBI" id="CHEBI:58349"/>
        <dbReference type="ChEBI" id="CHEBI:62830"/>
        <dbReference type="EC" id="1.1.1.133"/>
    </reaction>
</comment>
<keyword evidence="6" id="KW-0560">Oxidoreductase</keyword>